<feature type="compositionally biased region" description="Basic and acidic residues" evidence="2">
    <location>
        <begin position="191"/>
        <end position="205"/>
    </location>
</feature>
<reference evidence="3" key="1">
    <citation type="journal article" date="2023" name="Plant Biotechnol. J.">
        <title>Chromosome-level wild Hevea brasiliensis genome provides new tools for genomic-assisted breeding and valuable loci to elevate rubber yield.</title>
        <authorList>
            <person name="Cheng H."/>
            <person name="Song X."/>
            <person name="Hu Y."/>
            <person name="Wu T."/>
            <person name="Yang Q."/>
            <person name="An Z."/>
            <person name="Feng S."/>
            <person name="Deng Z."/>
            <person name="Wu W."/>
            <person name="Zeng X."/>
            <person name="Tu M."/>
            <person name="Wang X."/>
            <person name="Huang H."/>
        </authorList>
    </citation>
    <scope>NUCLEOTIDE SEQUENCE</scope>
    <source>
        <strain evidence="3">MT/VB/25A 57/8</strain>
    </source>
</reference>
<dbReference type="Proteomes" id="UP001174677">
    <property type="component" value="Chromosome 9"/>
</dbReference>
<feature type="compositionally biased region" description="Polar residues" evidence="2">
    <location>
        <begin position="206"/>
        <end position="219"/>
    </location>
</feature>
<feature type="compositionally biased region" description="Polar residues" evidence="2">
    <location>
        <begin position="173"/>
        <end position="190"/>
    </location>
</feature>
<feature type="coiled-coil region" evidence="1">
    <location>
        <begin position="319"/>
        <end position="346"/>
    </location>
</feature>
<protein>
    <submittedName>
        <fullName evidence="3">Uncharacterized protein</fullName>
    </submittedName>
</protein>
<feature type="region of interest" description="Disordered" evidence="2">
    <location>
        <begin position="93"/>
        <end position="112"/>
    </location>
</feature>
<gene>
    <name evidence="3" type="ORF">P3X46_016957</name>
</gene>
<evidence type="ECO:0000256" key="2">
    <source>
        <dbReference type="SAM" id="MobiDB-lite"/>
    </source>
</evidence>
<dbReference type="EMBL" id="JARPOI010000009">
    <property type="protein sequence ID" value="KAJ9173864.1"/>
    <property type="molecule type" value="Genomic_DNA"/>
</dbReference>
<evidence type="ECO:0000256" key="1">
    <source>
        <dbReference type="SAM" id="Coils"/>
    </source>
</evidence>
<proteinExistence type="predicted"/>
<sequence>MGCMSSKLMPRSLSLREELNQSMQRSANSNPAVEELGISQNINDKFLALVYTANTVANKLRSGSLSDKTPKPVVDYGNALNTSNSLEFVSNLEQGEDRKQGEPAAPRVDQIKRSRSFHCFKEHELPSPSPGKFDGTKEEGWNHKGVGKARSFHTVEEYDTLVEKIRLSGSCQSGSYSDDNGSITKLQVSDGQDKTSLEENTRSEKTSIMSNSELETRQQVANPNRSITKMEKGEDSPQEGNILEKGLKRKTMAEGLDSLEIPSAIEFTAVASLREWLHSGGQVYSPGAYRTPKFGSYSIPSCGSANECNEGAIFNPGLVAAFEERMQHLEAEAESILNRISENLEEE</sequence>
<feature type="region of interest" description="Disordered" evidence="2">
    <location>
        <begin position="173"/>
        <end position="219"/>
    </location>
</feature>
<evidence type="ECO:0000313" key="4">
    <source>
        <dbReference type="Proteomes" id="UP001174677"/>
    </source>
</evidence>
<comment type="caution">
    <text evidence="3">The sequence shown here is derived from an EMBL/GenBank/DDBJ whole genome shotgun (WGS) entry which is preliminary data.</text>
</comment>
<keyword evidence="4" id="KW-1185">Reference proteome</keyword>
<organism evidence="3 4">
    <name type="scientific">Hevea brasiliensis</name>
    <name type="common">Para rubber tree</name>
    <name type="synonym">Siphonia brasiliensis</name>
    <dbReference type="NCBI Taxonomy" id="3981"/>
    <lineage>
        <taxon>Eukaryota</taxon>
        <taxon>Viridiplantae</taxon>
        <taxon>Streptophyta</taxon>
        <taxon>Embryophyta</taxon>
        <taxon>Tracheophyta</taxon>
        <taxon>Spermatophyta</taxon>
        <taxon>Magnoliopsida</taxon>
        <taxon>eudicotyledons</taxon>
        <taxon>Gunneridae</taxon>
        <taxon>Pentapetalae</taxon>
        <taxon>rosids</taxon>
        <taxon>fabids</taxon>
        <taxon>Malpighiales</taxon>
        <taxon>Euphorbiaceae</taxon>
        <taxon>Crotonoideae</taxon>
        <taxon>Micrandreae</taxon>
        <taxon>Hevea</taxon>
    </lineage>
</organism>
<accession>A0ABQ9M0R8</accession>
<name>A0ABQ9M0R8_HEVBR</name>
<keyword evidence="1" id="KW-0175">Coiled coil</keyword>
<evidence type="ECO:0000313" key="3">
    <source>
        <dbReference type="EMBL" id="KAJ9173864.1"/>
    </source>
</evidence>